<protein>
    <submittedName>
        <fullName evidence="4">ATP-binding protein</fullName>
    </submittedName>
</protein>
<dbReference type="SUPFAM" id="SSF55874">
    <property type="entry name" value="ATPase domain of HSP90 chaperone/DNA topoisomerase II/histidine kinase"/>
    <property type="match status" value="1"/>
</dbReference>
<dbReference type="InterPro" id="IPR003594">
    <property type="entry name" value="HATPase_dom"/>
</dbReference>
<reference evidence="4 5" key="1">
    <citation type="submission" date="2019-07" db="EMBL/GenBank/DDBJ databases">
        <title>New species of Amycolatopsis and Streptomyces.</title>
        <authorList>
            <person name="Duangmal K."/>
            <person name="Teo W.F.A."/>
            <person name="Lipun K."/>
        </authorList>
    </citation>
    <scope>NUCLEOTIDE SEQUENCE [LARGE SCALE GENOMIC DNA]</scope>
    <source>
        <strain evidence="4 5">NBRC 106415</strain>
    </source>
</reference>
<sequence>GAEGVRTGTDSETARTEAGSPPDVAPASLDRRAQTMVDALVPDRPYDDVVLLLARTRRLAADRVAYWDLPADPALVAEARKTTTRQLGDWGLEHLAFTTELVVSELVTNAIRHATGPIRLRLILDRTLICEVFDGGPTAPHLRHPRTTDEGGRGLFLIAQFTQSWGTRFLPEGKVIWAEQSLTGGL</sequence>
<dbReference type="Proteomes" id="UP000400924">
    <property type="component" value="Unassembled WGS sequence"/>
</dbReference>
<proteinExistence type="predicted"/>
<dbReference type="PANTHER" id="PTHR35526">
    <property type="entry name" value="ANTI-SIGMA-F FACTOR RSBW-RELATED"/>
    <property type="match status" value="1"/>
</dbReference>
<dbReference type="GO" id="GO:0004674">
    <property type="term" value="F:protein serine/threonine kinase activity"/>
    <property type="evidence" value="ECO:0007669"/>
    <property type="project" value="UniProtKB-KW"/>
</dbReference>
<feature type="region of interest" description="Disordered" evidence="2">
    <location>
        <begin position="1"/>
        <end position="29"/>
    </location>
</feature>
<keyword evidence="5" id="KW-1185">Reference proteome</keyword>
<keyword evidence="1" id="KW-0808">Transferase</keyword>
<dbReference type="PANTHER" id="PTHR35526:SF3">
    <property type="entry name" value="ANTI-SIGMA-F FACTOR RSBW"/>
    <property type="match status" value="1"/>
</dbReference>
<dbReference type="CDD" id="cd16936">
    <property type="entry name" value="HATPase_RsbW-like"/>
    <property type="match status" value="1"/>
</dbReference>
<evidence type="ECO:0000256" key="2">
    <source>
        <dbReference type="SAM" id="MobiDB-lite"/>
    </source>
</evidence>
<dbReference type="InterPro" id="IPR050267">
    <property type="entry name" value="Anti-sigma-factor_SerPK"/>
</dbReference>
<keyword evidence="4" id="KW-0547">Nucleotide-binding</keyword>
<organism evidence="4 5">
    <name type="scientific">Streptomyces spongiae</name>
    <dbReference type="NCBI Taxonomy" id="565072"/>
    <lineage>
        <taxon>Bacteria</taxon>
        <taxon>Bacillati</taxon>
        <taxon>Actinomycetota</taxon>
        <taxon>Actinomycetes</taxon>
        <taxon>Kitasatosporales</taxon>
        <taxon>Streptomycetaceae</taxon>
        <taxon>Streptomyces</taxon>
    </lineage>
</organism>
<keyword evidence="1" id="KW-0418">Kinase</keyword>
<evidence type="ECO:0000313" key="4">
    <source>
        <dbReference type="EMBL" id="MPY63112.1"/>
    </source>
</evidence>
<dbReference type="Pfam" id="PF13581">
    <property type="entry name" value="HATPase_c_2"/>
    <property type="match status" value="1"/>
</dbReference>
<dbReference type="EMBL" id="VJZC01000512">
    <property type="protein sequence ID" value="MPY63112.1"/>
    <property type="molecule type" value="Genomic_DNA"/>
</dbReference>
<evidence type="ECO:0000313" key="5">
    <source>
        <dbReference type="Proteomes" id="UP000400924"/>
    </source>
</evidence>
<keyword evidence="4" id="KW-0067">ATP-binding</keyword>
<gene>
    <name evidence="4" type="ORF">FNH08_39970</name>
</gene>
<comment type="caution">
    <text evidence="4">The sequence shown here is derived from an EMBL/GenBank/DDBJ whole genome shotgun (WGS) entry which is preliminary data.</text>
</comment>
<dbReference type="Gene3D" id="3.30.565.10">
    <property type="entry name" value="Histidine kinase-like ATPase, C-terminal domain"/>
    <property type="match status" value="1"/>
</dbReference>
<dbReference type="InterPro" id="IPR036890">
    <property type="entry name" value="HATPase_C_sf"/>
</dbReference>
<dbReference type="AlphaFoldDB" id="A0A5N8XUV9"/>
<accession>A0A5N8XUV9</accession>
<dbReference type="RefSeq" id="WP_194238788.1">
    <property type="nucleotide sequence ID" value="NZ_VJZC01000512.1"/>
</dbReference>
<name>A0A5N8XUV9_9ACTN</name>
<dbReference type="GO" id="GO:0005524">
    <property type="term" value="F:ATP binding"/>
    <property type="evidence" value="ECO:0007669"/>
    <property type="project" value="UniProtKB-KW"/>
</dbReference>
<dbReference type="FunFam" id="3.30.565.10:FF:000028">
    <property type="entry name" value="PAS sensor protein"/>
    <property type="match status" value="1"/>
</dbReference>
<keyword evidence="1" id="KW-0723">Serine/threonine-protein kinase</keyword>
<evidence type="ECO:0000256" key="1">
    <source>
        <dbReference type="ARBA" id="ARBA00022527"/>
    </source>
</evidence>
<feature type="non-terminal residue" evidence="4">
    <location>
        <position position="1"/>
    </location>
</feature>
<evidence type="ECO:0000259" key="3">
    <source>
        <dbReference type="Pfam" id="PF13581"/>
    </source>
</evidence>
<feature type="domain" description="Histidine kinase/HSP90-like ATPase" evidence="3">
    <location>
        <begin position="69"/>
        <end position="177"/>
    </location>
</feature>